<protein>
    <submittedName>
        <fullName evidence="5">ABC-2 type transport system ATP-binding protein</fullName>
    </submittedName>
</protein>
<dbReference type="RefSeq" id="WP_116524252.1">
    <property type="nucleotide sequence ID" value="NZ_QRDX01000005.1"/>
</dbReference>
<dbReference type="OrthoDB" id="9808363at2"/>
<dbReference type="GO" id="GO:0016887">
    <property type="term" value="F:ATP hydrolysis activity"/>
    <property type="evidence" value="ECO:0007669"/>
    <property type="project" value="InterPro"/>
</dbReference>
<evidence type="ECO:0000313" key="6">
    <source>
        <dbReference type="Proteomes" id="UP000256629"/>
    </source>
</evidence>
<evidence type="ECO:0000256" key="3">
    <source>
        <dbReference type="ARBA" id="ARBA00022840"/>
    </source>
</evidence>
<dbReference type="EMBL" id="QRDX01000005">
    <property type="protein sequence ID" value="RED47890.1"/>
    <property type="molecule type" value="Genomic_DNA"/>
</dbReference>
<dbReference type="PROSITE" id="PS50893">
    <property type="entry name" value="ABC_TRANSPORTER_2"/>
    <property type="match status" value="1"/>
</dbReference>
<dbReference type="PANTHER" id="PTHR42939:SF1">
    <property type="entry name" value="ABC TRANSPORTER ATP-BINDING PROTEIN ALBC-RELATED"/>
    <property type="match status" value="1"/>
</dbReference>
<comment type="caution">
    <text evidence="5">The sequence shown here is derived from an EMBL/GenBank/DDBJ whole genome shotgun (WGS) entry which is preliminary data.</text>
</comment>
<name>A0A3D9HEI4_9FLAO</name>
<dbReference type="InterPro" id="IPR003439">
    <property type="entry name" value="ABC_transporter-like_ATP-bd"/>
</dbReference>
<accession>A0A3D9HEI4</accession>
<gene>
    <name evidence="5" type="ORF">DFQ02_105117</name>
</gene>
<dbReference type="Pfam" id="PF00005">
    <property type="entry name" value="ABC_tran"/>
    <property type="match status" value="1"/>
</dbReference>
<dbReference type="SMART" id="SM00382">
    <property type="entry name" value="AAA"/>
    <property type="match status" value="1"/>
</dbReference>
<proteinExistence type="predicted"/>
<feature type="domain" description="ABC transporter" evidence="4">
    <location>
        <begin position="2"/>
        <end position="227"/>
    </location>
</feature>
<keyword evidence="3 5" id="KW-0067">ATP-binding</keyword>
<dbReference type="PANTHER" id="PTHR42939">
    <property type="entry name" value="ABC TRANSPORTER ATP-BINDING PROTEIN ALBC-RELATED"/>
    <property type="match status" value="1"/>
</dbReference>
<dbReference type="SUPFAM" id="SSF52540">
    <property type="entry name" value="P-loop containing nucleoside triphosphate hydrolases"/>
    <property type="match status" value="1"/>
</dbReference>
<dbReference type="InterPro" id="IPR051782">
    <property type="entry name" value="ABC_Transporter_VariousFunc"/>
</dbReference>
<reference evidence="5 6" key="1">
    <citation type="submission" date="2018-07" db="EMBL/GenBank/DDBJ databases">
        <title>Genomic Encyclopedia of Type Strains, Phase III (KMG-III): the genomes of soil and plant-associated and newly described type strains.</title>
        <authorList>
            <person name="Whitman W."/>
        </authorList>
    </citation>
    <scope>NUCLEOTIDE SEQUENCE [LARGE SCALE GENOMIC DNA]</scope>
    <source>
        <strain evidence="5 6">CECT 8487</strain>
    </source>
</reference>
<dbReference type="CDD" id="cd03230">
    <property type="entry name" value="ABC_DR_subfamily_A"/>
    <property type="match status" value="1"/>
</dbReference>
<dbReference type="InterPro" id="IPR003593">
    <property type="entry name" value="AAA+_ATPase"/>
</dbReference>
<dbReference type="GO" id="GO:0005524">
    <property type="term" value="F:ATP binding"/>
    <property type="evidence" value="ECO:0007669"/>
    <property type="project" value="UniProtKB-KW"/>
</dbReference>
<sequence>MIAINNLSYGYSKQKPLFEDLNLSQNNGNIIGLLGKNGAGKTTLLKLISGLLEIQKGELTVNGFEPFKRVPDFLSNIFFVSDDPFLPSLTIKAYLKVYGALYKNFDFEKMHKIIDAFELKADKKLKNMSFGQQKKFIIAFALSTNCSVLLLDEPTNGLDIPSKKIFRKVLVDFIEDDQLVIISTHQVKDVETLIDKIVHIENGRIVFEKDVFKITEKFQFKTVNTISGLLDVKYSEKCPGGYRVIIPVIENEETELDIELLFNAISNNVEINI</sequence>
<keyword evidence="1" id="KW-0813">Transport</keyword>
<dbReference type="InterPro" id="IPR027417">
    <property type="entry name" value="P-loop_NTPase"/>
</dbReference>
<dbReference type="Proteomes" id="UP000256629">
    <property type="component" value="Unassembled WGS sequence"/>
</dbReference>
<dbReference type="AlphaFoldDB" id="A0A3D9HEI4"/>
<dbReference type="Gene3D" id="3.40.50.300">
    <property type="entry name" value="P-loop containing nucleotide triphosphate hydrolases"/>
    <property type="match status" value="1"/>
</dbReference>
<evidence type="ECO:0000256" key="2">
    <source>
        <dbReference type="ARBA" id="ARBA00022741"/>
    </source>
</evidence>
<keyword evidence="2" id="KW-0547">Nucleotide-binding</keyword>
<keyword evidence="6" id="KW-1185">Reference proteome</keyword>
<evidence type="ECO:0000259" key="4">
    <source>
        <dbReference type="PROSITE" id="PS50893"/>
    </source>
</evidence>
<evidence type="ECO:0000256" key="1">
    <source>
        <dbReference type="ARBA" id="ARBA00022448"/>
    </source>
</evidence>
<organism evidence="5 6">
    <name type="scientific">Seonamhaeicola aphaedonensis</name>
    <dbReference type="NCBI Taxonomy" id="1461338"/>
    <lineage>
        <taxon>Bacteria</taxon>
        <taxon>Pseudomonadati</taxon>
        <taxon>Bacteroidota</taxon>
        <taxon>Flavobacteriia</taxon>
        <taxon>Flavobacteriales</taxon>
        <taxon>Flavobacteriaceae</taxon>
    </lineage>
</organism>
<evidence type="ECO:0000313" key="5">
    <source>
        <dbReference type="EMBL" id="RED47890.1"/>
    </source>
</evidence>